<dbReference type="PROSITE" id="PS51898">
    <property type="entry name" value="TYR_RECOMBINASE"/>
    <property type="match status" value="1"/>
</dbReference>
<reference evidence="5 6" key="1">
    <citation type="submission" date="2019-05" db="EMBL/GenBank/DDBJ databases">
        <title>Algicella ahnfeltiae gen. nov., sp. nov., a novel marine bacterium of the family Flavobacteriaceae isolated from a red alga.</title>
        <authorList>
            <person name="Nedashkovskaya O.I."/>
            <person name="Kukhlevskiy A.D."/>
            <person name="Kim S.-G."/>
            <person name="Zhukova N.V."/>
            <person name="Mikhailov V.V."/>
        </authorList>
    </citation>
    <scope>NUCLEOTIDE SEQUENCE [LARGE SCALE GENOMIC DNA]</scope>
    <source>
        <strain evidence="5 6">10Alg115</strain>
    </source>
</reference>
<evidence type="ECO:0000259" key="4">
    <source>
        <dbReference type="PROSITE" id="PS51898"/>
    </source>
</evidence>
<sequence length="410" mass="48817">MNTSFILRKDKISKDGLIPIRLLITLDGERIRRNVKNVKTNIKFWKNQRIKPNPKNESYNFHIEYNKELDELEEKVKLIYRFALLNNITLSKEYVLNKLENNTFNSNNIAPDFFDSYHEFIETNRSSKAIGTTKKYVSTVNFIKDFQNETGYHVTFDSLNIEYYEKFRDYAFGNRNTLNNYFGKLITGTKTFMNWAFERGYHSNLEFKKFKTVQNDIEVIYLTMDELMLLYNFKFESKRLEHVRDFYCFGCFTGLRFSDLKQLKKSNVFNDHIRLNIQKTKTIDHTIPLNKFAKEILEKYSDTLYQPLPAISGQKFNQYIKECCEIVGITTSINITRYIGNRRIDKILPKYQLITSHTARKTFVTNSLVLGMKEMIVRNITGHKDDKSFRKYVEIAEDFKKEEMNIWNKI</sequence>
<evidence type="ECO:0000256" key="3">
    <source>
        <dbReference type="ARBA" id="ARBA00023172"/>
    </source>
</evidence>
<dbReference type="KEGG" id="fbe:FF125_01695"/>
<keyword evidence="6" id="KW-1185">Reference proteome</keyword>
<proteinExistence type="inferred from homology"/>
<dbReference type="OrthoDB" id="892893at2"/>
<dbReference type="GO" id="GO:0015074">
    <property type="term" value="P:DNA integration"/>
    <property type="evidence" value="ECO:0007669"/>
    <property type="project" value="InterPro"/>
</dbReference>
<dbReference type="AlphaFoldDB" id="A0A5B7TPP7"/>
<dbReference type="InterPro" id="IPR002104">
    <property type="entry name" value="Integrase_catalytic"/>
</dbReference>
<dbReference type="Gene3D" id="1.10.150.130">
    <property type="match status" value="1"/>
</dbReference>
<accession>A0A5B7TPP7</accession>
<dbReference type="CDD" id="cd01185">
    <property type="entry name" value="INTN1_C_like"/>
    <property type="match status" value="1"/>
</dbReference>
<organism evidence="5 6">
    <name type="scientific">Aureibaculum algae</name>
    <dbReference type="NCBI Taxonomy" id="2584122"/>
    <lineage>
        <taxon>Bacteria</taxon>
        <taxon>Pseudomonadati</taxon>
        <taxon>Bacteroidota</taxon>
        <taxon>Flavobacteriia</taxon>
        <taxon>Flavobacteriales</taxon>
        <taxon>Flavobacteriaceae</taxon>
        <taxon>Aureibaculum</taxon>
    </lineage>
</organism>
<dbReference type="Pfam" id="PF00589">
    <property type="entry name" value="Phage_integrase"/>
    <property type="match status" value="1"/>
</dbReference>
<dbReference type="EMBL" id="CP040749">
    <property type="protein sequence ID" value="QCX37214.1"/>
    <property type="molecule type" value="Genomic_DNA"/>
</dbReference>
<evidence type="ECO:0000313" key="5">
    <source>
        <dbReference type="EMBL" id="QCX37214.1"/>
    </source>
</evidence>
<feature type="domain" description="Tyr recombinase" evidence="4">
    <location>
        <begin position="217"/>
        <end position="405"/>
    </location>
</feature>
<dbReference type="Proteomes" id="UP000306229">
    <property type="component" value="Chromosome"/>
</dbReference>
<dbReference type="InterPro" id="IPR010998">
    <property type="entry name" value="Integrase_recombinase_N"/>
</dbReference>
<dbReference type="PANTHER" id="PTHR30349:SF64">
    <property type="entry name" value="PROPHAGE INTEGRASE INTD-RELATED"/>
    <property type="match status" value="1"/>
</dbReference>
<dbReference type="Pfam" id="PF13102">
    <property type="entry name" value="Phage_int_SAM_5"/>
    <property type="match status" value="1"/>
</dbReference>
<keyword evidence="2" id="KW-0238">DNA-binding</keyword>
<dbReference type="InterPro" id="IPR050090">
    <property type="entry name" value="Tyrosine_recombinase_XerCD"/>
</dbReference>
<evidence type="ECO:0000256" key="1">
    <source>
        <dbReference type="ARBA" id="ARBA00008857"/>
    </source>
</evidence>
<keyword evidence="3" id="KW-0233">DNA recombination</keyword>
<dbReference type="SUPFAM" id="SSF56349">
    <property type="entry name" value="DNA breaking-rejoining enzymes"/>
    <property type="match status" value="1"/>
</dbReference>
<dbReference type="InterPro" id="IPR013762">
    <property type="entry name" value="Integrase-like_cat_sf"/>
</dbReference>
<comment type="similarity">
    <text evidence="1">Belongs to the 'phage' integrase family.</text>
</comment>
<gene>
    <name evidence="5" type="ORF">FF125_01695</name>
</gene>
<dbReference type="PANTHER" id="PTHR30349">
    <property type="entry name" value="PHAGE INTEGRASE-RELATED"/>
    <property type="match status" value="1"/>
</dbReference>
<name>A0A5B7TPP7_9FLAO</name>
<evidence type="ECO:0000256" key="2">
    <source>
        <dbReference type="ARBA" id="ARBA00023125"/>
    </source>
</evidence>
<dbReference type="Pfam" id="PF17293">
    <property type="entry name" value="Arm-DNA-bind_5"/>
    <property type="match status" value="1"/>
</dbReference>
<dbReference type="GO" id="GO:0006310">
    <property type="term" value="P:DNA recombination"/>
    <property type="evidence" value="ECO:0007669"/>
    <property type="project" value="UniProtKB-KW"/>
</dbReference>
<dbReference type="InterPro" id="IPR011010">
    <property type="entry name" value="DNA_brk_join_enz"/>
</dbReference>
<dbReference type="Gene3D" id="1.10.443.10">
    <property type="entry name" value="Intergrase catalytic core"/>
    <property type="match status" value="1"/>
</dbReference>
<dbReference type="GO" id="GO:0003677">
    <property type="term" value="F:DNA binding"/>
    <property type="evidence" value="ECO:0007669"/>
    <property type="project" value="UniProtKB-KW"/>
</dbReference>
<dbReference type="RefSeq" id="WP_138948160.1">
    <property type="nucleotide sequence ID" value="NZ_CP040749.1"/>
</dbReference>
<protein>
    <submittedName>
        <fullName evidence="5">Site-specific integrase</fullName>
    </submittedName>
</protein>
<dbReference type="InterPro" id="IPR025269">
    <property type="entry name" value="SAM-like_dom"/>
</dbReference>
<dbReference type="InterPro" id="IPR035386">
    <property type="entry name" value="Arm-DNA-bind_5"/>
</dbReference>
<evidence type="ECO:0000313" key="6">
    <source>
        <dbReference type="Proteomes" id="UP000306229"/>
    </source>
</evidence>